<protein>
    <submittedName>
        <fullName evidence="3">Hydantoinase B/oxoprolinase family protein</fullName>
    </submittedName>
</protein>
<evidence type="ECO:0000256" key="1">
    <source>
        <dbReference type="SAM" id="MobiDB-lite"/>
    </source>
</evidence>
<dbReference type="InterPro" id="IPR045079">
    <property type="entry name" value="Oxoprolinase-like"/>
</dbReference>
<dbReference type="InterPro" id="IPR003692">
    <property type="entry name" value="Hydantoinase_B"/>
</dbReference>
<organism evidence="3 4">
    <name type="scientific">Frankia nepalensis</name>
    <dbReference type="NCBI Taxonomy" id="1836974"/>
    <lineage>
        <taxon>Bacteria</taxon>
        <taxon>Bacillati</taxon>
        <taxon>Actinomycetota</taxon>
        <taxon>Actinomycetes</taxon>
        <taxon>Frankiales</taxon>
        <taxon>Frankiaceae</taxon>
        <taxon>Frankia</taxon>
    </lineage>
</organism>
<dbReference type="Pfam" id="PF02538">
    <property type="entry name" value="Hydantoinase_B"/>
    <property type="match status" value="2"/>
</dbReference>
<evidence type="ECO:0000259" key="2">
    <source>
        <dbReference type="Pfam" id="PF02538"/>
    </source>
</evidence>
<dbReference type="AlphaFoldDB" id="A0A937RMY4"/>
<dbReference type="RefSeq" id="WP_203005965.1">
    <property type="nucleotide sequence ID" value="NZ_JADWYU010000121.1"/>
</dbReference>
<evidence type="ECO:0000313" key="4">
    <source>
        <dbReference type="Proteomes" id="UP000604475"/>
    </source>
</evidence>
<feature type="domain" description="Hydantoinase B/oxoprolinase" evidence="2">
    <location>
        <begin position="448"/>
        <end position="603"/>
    </location>
</feature>
<name>A0A937RMY4_9ACTN</name>
<reference evidence="3" key="1">
    <citation type="submission" date="2020-12" db="EMBL/GenBank/DDBJ databases">
        <title>Genomic characterization of non-nitrogen-fixing Frankia strains.</title>
        <authorList>
            <person name="Carlos-Shanley C."/>
            <person name="Guerra T."/>
            <person name="Hahn D."/>
        </authorList>
    </citation>
    <scope>NUCLEOTIDE SEQUENCE</scope>
    <source>
        <strain evidence="3">CN6</strain>
    </source>
</reference>
<evidence type="ECO:0000313" key="3">
    <source>
        <dbReference type="EMBL" id="MBL7630249.1"/>
    </source>
</evidence>
<dbReference type="EMBL" id="JAEACQ010000245">
    <property type="protein sequence ID" value="MBL7630249.1"/>
    <property type="molecule type" value="Genomic_DNA"/>
</dbReference>
<feature type="domain" description="Hydantoinase B/oxoprolinase" evidence="2">
    <location>
        <begin position="9"/>
        <end position="421"/>
    </location>
</feature>
<dbReference type="PANTHER" id="PTHR11365:SF23">
    <property type="entry name" value="HYPOTHETICAL 5-OXOPROLINASE (EUROFUNG)-RELATED"/>
    <property type="match status" value="1"/>
</dbReference>
<dbReference type="PANTHER" id="PTHR11365">
    <property type="entry name" value="5-OXOPROLINASE RELATED"/>
    <property type="match status" value="1"/>
</dbReference>
<dbReference type="GO" id="GO:0017168">
    <property type="term" value="F:5-oxoprolinase (ATP-hydrolyzing) activity"/>
    <property type="evidence" value="ECO:0007669"/>
    <property type="project" value="TreeGrafter"/>
</dbReference>
<proteinExistence type="predicted"/>
<feature type="compositionally biased region" description="Low complexity" evidence="1">
    <location>
        <begin position="86"/>
        <end position="104"/>
    </location>
</feature>
<dbReference type="GO" id="GO:0005829">
    <property type="term" value="C:cytosol"/>
    <property type="evidence" value="ECO:0007669"/>
    <property type="project" value="TreeGrafter"/>
</dbReference>
<accession>A0A937RMY4</accession>
<dbReference type="Proteomes" id="UP000604475">
    <property type="component" value="Unassembled WGS sequence"/>
</dbReference>
<sequence>MDAVSPGLDPVTLSVLASGLAGIAEEMGTLLVRSAYSSNIKERRDCSAALFDADGRMVAQAAHVPVHLGALYESVRVVAERGAALSSGARSGPESSGAGSGPESFKAGSGPESFKAGSGPESFKARSGPGDVWVLNDPFAGGNHLPDVTLVSPITLPPRAAGRDPKEEGSGAAADWDGEVIGYAATRAHHSDMGGMRPGSMPADSREIFAEGLIIPPVRLIQAGEWQDDILELICANSRTPDLRRGDLRAQAAANRLAGIRLAELAERYGAATVLTAFAEVLRYGERRGRALVALLPDGRYEAASELEGDGADDVDIPLRVAVTVAGDSLTVDFTGTSPAVRGNVNCPRAVTRSACCFALRVLLPDDVPANDGTYAPLTVVTEPGSLVDARRPSAVVAGNVETSQRIADTVLIALGQAVAAARGPGGPEEPAREVHGPADEATVLPVLPAQGQGTMNNLVIGGDGWTYYETLAGGAGASARGPGPSGVHVGMTNTLNTPIEALELEYPLRVERYELDETTAGAGLHPGGAGLVRAIRALAPATLSVLTDRRRHAPQGAAGGGPGAVGHDDVDGEPLPPKASRPLAAGSVVTIRTPGGGGWGPPPAG</sequence>
<feature type="region of interest" description="Disordered" evidence="1">
    <location>
        <begin position="553"/>
        <end position="606"/>
    </location>
</feature>
<feature type="region of interest" description="Disordered" evidence="1">
    <location>
        <begin position="85"/>
        <end position="127"/>
    </location>
</feature>
<dbReference type="GO" id="GO:0006749">
    <property type="term" value="P:glutathione metabolic process"/>
    <property type="evidence" value="ECO:0007669"/>
    <property type="project" value="TreeGrafter"/>
</dbReference>
<gene>
    <name evidence="3" type="ORF">I7412_24410</name>
</gene>
<keyword evidence="4" id="KW-1185">Reference proteome</keyword>
<comment type="caution">
    <text evidence="3">The sequence shown here is derived from an EMBL/GenBank/DDBJ whole genome shotgun (WGS) entry which is preliminary data.</text>
</comment>